<dbReference type="GO" id="GO:0000162">
    <property type="term" value="P:L-tryptophan biosynthetic process"/>
    <property type="evidence" value="ECO:0007669"/>
    <property type="project" value="UniProtKB-UniRule"/>
</dbReference>
<reference evidence="11 12" key="1">
    <citation type="submission" date="2015-05" db="EMBL/GenBank/DDBJ databases">
        <title>Whole genome sequence and identification of bacterial endophytes from Costus igneus.</title>
        <authorList>
            <person name="Lee Y.P."/>
            <person name="Gan H.M."/>
            <person name="Eng W."/>
            <person name="Wheatley M.S."/>
            <person name="Caraballo A."/>
            <person name="Polter S."/>
            <person name="Savka M.A."/>
            <person name="Hudson A.O."/>
        </authorList>
    </citation>
    <scope>NUCLEOTIDE SEQUENCE [LARGE SCALE GENOMIC DNA]</scope>
    <source>
        <strain evidence="11 12">RIT379</strain>
    </source>
</reference>
<dbReference type="FunFam" id="3.20.20.70:FF:000024">
    <property type="entry name" value="Indole-3-glycerol phosphate synthase"/>
    <property type="match status" value="1"/>
</dbReference>
<evidence type="ECO:0000256" key="4">
    <source>
        <dbReference type="ARBA" id="ARBA00022605"/>
    </source>
</evidence>
<dbReference type="AlphaFoldDB" id="A0A0J1IPZ9"/>
<dbReference type="Gene3D" id="3.20.20.70">
    <property type="entry name" value="Aldolase class I"/>
    <property type="match status" value="1"/>
</dbReference>
<keyword evidence="5 9" id="KW-0210">Decarboxylase</keyword>
<evidence type="ECO:0000256" key="2">
    <source>
        <dbReference type="ARBA" id="ARBA00004696"/>
    </source>
</evidence>
<dbReference type="SUPFAM" id="SSF51366">
    <property type="entry name" value="Ribulose-phoshate binding barrel"/>
    <property type="match status" value="1"/>
</dbReference>
<dbReference type="PANTHER" id="PTHR22854:SF2">
    <property type="entry name" value="INDOLE-3-GLYCEROL-PHOSPHATE SYNTHASE"/>
    <property type="match status" value="1"/>
</dbReference>
<dbReference type="InterPro" id="IPR001468">
    <property type="entry name" value="Indole-3-GlycerolPSynthase_CS"/>
</dbReference>
<dbReference type="NCBIfam" id="NF001377">
    <property type="entry name" value="PRK00278.2-4"/>
    <property type="match status" value="1"/>
</dbReference>
<dbReference type="EC" id="4.1.1.48" evidence="9"/>
<dbReference type="HAMAP" id="MF_00134_A">
    <property type="entry name" value="IGPS_A"/>
    <property type="match status" value="1"/>
</dbReference>
<sequence>MTTILDKIITKKRETIADLYERKEVLHTKKHSFKKRSFIEKLKDAENLAIIAEFKRASPSKGDINIDKDPKEQTKMYEIYGADAISVLTDTPFFKGTYEDLAEVRETVNLPILCKDFIVDKIQIDFAKYYGADIILLIAAALKDKELHELYTYATDIGLEVLLEVHNEEELERALKTKAELIGVNNRNLKTFEVTLDTTENLAEKIKESGRYMISESGISTYADIQKVSASGANAILVGESFMKAADLETKMKEMKVSIRAEIE</sequence>
<comment type="similarity">
    <text evidence="3 9">Belongs to the TrpC family.</text>
</comment>
<dbReference type="InterPro" id="IPR013798">
    <property type="entry name" value="Indole-3-glycerol_P_synth_dom"/>
</dbReference>
<dbReference type="CDD" id="cd00331">
    <property type="entry name" value="IGPS"/>
    <property type="match status" value="1"/>
</dbReference>
<dbReference type="PANTHER" id="PTHR22854">
    <property type="entry name" value="TRYPTOPHAN BIOSYNTHESIS PROTEIN"/>
    <property type="match status" value="1"/>
</dbReference>
<dbReference type="OrthoDB" id="9804217at2"/>
<comment type="caution">
    <text evidence="11">The sequence shown here is derived from an EMBL/GenBank/DDBJ whole genome shotgun (WGS) entry which is preliminary data.</text>
</comment>
<keyword evidence="6 9" id="KW-0822">Tryptophan biosynthesis</keyword>
<comment type="catalytic activity">
    <reaction evidence="1 9">
        <text>1-(2-carboxyphenylamino)-1-deoxy-D-ribulose 5-phosphate + H(+) = (1S,2R)-1-C-(indol-3-yl)glycerol 3-phosphate + CO2 + H2O</text>
        <dbReference type="Rhea" id="RHEA:23476"/>
        <dbReference type="ChEBI" id="CHEBI:15377"/>
        <dbReference type="ChEBI" id="CHEBI:15378"/>
        <dbReference type="ChEBI" id="CHEBI:16526"/>
        <dbReference type="ChEBI" id="CHEBI:58613"/>
        <dbReference type="ChEBI" id="CHEBI:58866"/>
        <dbReference type="EC" id="4.1.1.48"/>
    </reaction>
</comment>
<dbReference type="PROSITE" id="PS00614">
    <property type="entry name" value="IGPS"/>
    <property type="match status" value="1"/>
</dbReference>
<evidence type="ECO:0000313" key="11">
    <source>
        <dbReference type="EMBL" id="KLV28036.1"/>
    </source>
</evidence>
<protein>
    <recommendedName>
        <fullName evidence="9">Indole-3-glycerol phosphate synthase</fullName>
        <shortName evidence="9">IGPS</shortName>
        <ecNumber evidence="9">4.1.1.48</ecNumber>
    </recommendedName>
</protein>
<evidence type="ECO:0000256" key="6">
    <source>
        <dbReference type="ARBA" id="ARBA00022822"/>
    </source>
</evidence>
<evidence type="ECO:0000256" key="9">
    <source>
        <dbReference type="HAMAP-Rule" id="MF_00134"/>
    </source>
</evidence>
<evidence type="ECO:0000256" key="5">
    <source>
        <dbReference type="ARBA" id="ARBA00022793"/>
    </source>
</evidence>
<dbReference type="Pfam" id="PF00218">
    <property type="entry name" value="IGPS"/>
    <property type="match status" value="1"/>
</dbReference>
<keyword evidence="4 9" id="KW-0028">Amino-acid biosynthesis</keyword>
<dbReference type="InterPro" id="IPR011060">
    <property type="entry name" value="RibuloseP-bd_barrel"/>
</dbReference>
<dbReference type="EMBL" id="LDPH01000002">
    <property type="protein sequence ID" value="KLV28036.1"/>
    <property type="molecule type" value="Genomic_DNA"/>
</dbReference>
<dbReference type="RefSeq" id="WP_047940589.1">
    <property type="nucleotide sequence ID" value="NZ_CP053989.1"/>
</dbReference>
<gene>
    <name evidence="9" type="primary">trpC</name>
    <name evidence="11" type="ORF">ABW02_03900</name>
</gene>
<dbReference type="NCBIfam" id="NF001371">
    <property type="entry name" value="PRK00278.1-3"/>
    <property type="match status" value="1"/>
</dbReference>
<evidence type="ECO:0000256" key="7">
    <source>
        <dbReference type="ARBA" id="ARBA00023141"/>
    </source>
</evidence>
<name>A0A0J1IPZ9_NIACI</name>
<dbReference type="PATRIC" id="fig|1397.4.peg.2066"/>
<evidence type="ECO:0000256" key="3">
    <source>
        <dbReference type="ARBA" id="ARBA00008737"/>
    </source>
</evidence>
<dbReference type="InterPro" id="IPR045186">
    <property type="entry name" value="Indole-3-glycerol_P_synth"/>
</dbReference>
<keyword evidence="7 9" id="KW-0057">Aromatic amino acid biosynthesis</keyword>
<evidence type="ECO:0000256" key="8">
    <source>
        <dbReference type="ARBA" id="ARBA00023239"/>
    </source>
</evidence>
<accession>A0A0J1IPZ9</accession>
<comment type="pathway">
    <text evidence="2 9">Amino-acid biosynthesis; L-tryptophan biosynthesis; L-tryptophan from chorismate: step 4/5.</text>
</comment>
<dbReference type="GeneID" id="56349915"/>
<dbReference type="UniPathway" id="UPA00035">
    <property type="reaction ID" value="UER00043"/>
</dbReference>
<evidence type="ECO:0000256" key="1">
    <source>
        <dbReference type="ARBA" id="ARBA00001633"/>
    </source>
</evidence>
<proteinExistence type="inferred from homology"/>
<organism evidence="11 12">
    <name type="scientific">Niallia circulans</name>
    <name type="common">Bacillus circulans</name>
    <dbReference type="NCBI Taxonomy" id="1397"/>
    <lineage>
        <taxon>Bacteria</taxon>
        <taxon>Bacillati</taxon>
        <taxon>Bacillota</taxon>
        <taxon>Bacilli</taxon>
        <taxon>Bacillales</taxon>
        <taxon>Bacillaceae</taxon>
        <taxon>Niallia</taxon>
    </lineage>
</organism>
<evidence type="ECO:0000313" key="12">
    <source>
        <dbReference type="Proteomes" id="UP000036045"/>
    </source>
</evidence>
<dbReference type="HAMAP" id="MF_00134_B">
    <property type="entry name" value="IGPS_B"/>
    <property type="match status" value="1"/>
</dbReference>
<feature type="domain" description="Indole-3-glycerol phosphate synthase" evidence="10">
    <location>
        <begin position="5"/>
        <end position="254"/>
    </location>
</feature>
<dbReference type="InterPro" id="IPR013785">
    <property type="entry name" value="Aldolase_TIM"/>
</dbReference>
<keyword evidence="8 9" id="KW-0456">Lyase</keyword>
<keyword evidence="12" id="KW-1185">Reference proteome</keyword>
<evidence type="ECO:0000259" key="10">
    <source>
        <dbReference type="Pfam" id="PF00218"/>
    </source>
</evidence>
<dbReference type="Proteomes" id="UP000036045">
    <property type="component" value="Unassembled WGS sequence"/>
</dbReference>
<dbReference type="GO" id="GO:0004425">
    <property type="term" value="F:indole-3-glycerol-phosphate synthase activity"/>
    <property type="evidence" value="ECO:0007669"/>
    <property type="project" value="UniProtKB-UniRule"/>
</dbReference>
<dbReference type="GO" id="GO:0004640">
    <property type="term" value="F:phosphoribosylanthranilate isomerase activity"/>
    <property type="evidence" value="ECO:0007669"/>
    <property type="project" value="TreeGrafter"/>
</dbReference>